<evidence type="ECO:0000256" key="2">
    <source>
        <dbReference type="SAM" id="SignalP"/>
    </source>
</evidence>
<evidence type="ECO:0008006" key="5">
    <source>
        <dbReference type="Google" id="ProtNLM"/>
    </source>
</evidence>
<feature type="region of interest" description="Disordered" evidence="1">
    <location>
        <begin position="394"/>
        <end position="426"/>
    </location>
</feature>
<evidence type="ECO:0000256" key="1">
    <source>
        <dbReference type="SAM" id="MobiDB-lite"/>
    </source>
</evidence>
<feature type="region of interest" description="Disordered" evidence="1">
    <location>
        <begin position="84"/>
        <end position="106"/>
    </location>
</feature>
<dbReference type="RefSeq" id="WP_345724774.1">
    <property type="nucleotide sequence ID" value="NZ_BAABRU010000036.1"/>
</dbReference>
<dbReference type="PROSITE" id="PS51257">
    <property type="entry name" value="PROKAR_LIPOPROTEIN"/>
    <property type="match status" value="1"/>
</dbReference>
<keyword evidence="2" id="KW-0732">Signal</keyword>
<evidence type="ECO:0000313" key="4">
    <source>
        <dbReference type="Proteomes" id="UP001428290"/>
    </source>
</evidence>
<evidence type="ECO:0000313" key="3">
    <source>
        <dbReference type="EMBL" id="GAA5531197.1"/>
    </source>
</evidence>
<reference evidence="3 4" key="1">
    <citation type="submission" date="2024-02" db="EMBL/GenBank/DDBJ databases">
        <title>Herpetosiphon gulosus NBRC 112829.</title>
        <authorList>
            <person name="Ichikawa N."/>
            <person name="Katano-Makiyama Y."/>
            <person name="Hidaka K."/>
        </authorList>
    </citation>
    <scope>NUCLEOTIDE SEQUENCE [LARGE SCALE GENOMIC DNA]</scope>
    <source>
        <strain evidence="3 4">NBRC 112829</strain>
    </source>
</reference>
<name>A0ABP9X742_9CHLR</name>
<keyword evidence="4" id="KW-1185">Reference proteome</keyword>
<accession>A0ABP9X742</accession>
<feature type="compositionally biased region" description="Pro residues" evidence="1">
    <location>
        <begin position="89"/>
        <end position="99"/>
    </location>
</feature>
<dbReference type="Gene3D" id="2.120.10.10">
    <property type="match status" value="1"/>
</dbReference>
<sequence length="532" mass="56129">MSRRWLGVGLLVVLAGCSRLAPSQLAGTAMVFGCWPYGFEPPPPTSTEPVMLSPPPSGTGTPLPTLTASPTAAPTMPVCTPAPNTPTLTPSPTPSPTPWTRPTAAPPGGKGMPPLNLSNMPGYDQDPAVAVHPTEGWAAVVWSNWLNEFPQEATVLVKVQDPQTKTWRQGMGVNTAAVTKGAGAPAIGIDAQGRIHVVFAQNGQVVITSSSDTGRTWTTPDPVPLPSGSQGGRMFQLTIDAAGQLHVFYVSADACFDCFHAVHAQRASDGSGPWIWQDWLIADPKQLYGDIATVQLPNGTIRTVVAIGVGDGLRIVTQDGRNGPWVARPLNLGGLPIQPQVVAWIDLMAFVDQAGQAQVCVSWGQYSKSGLFVACSRNGGVTWDAPEMLATHAAQGAEPTPDPAAPTPALEDNPSPSENNGQRGFHPEVLYEPATDNLMAVWSLLDGSASTIVYSYRPATGGAWLPVMTTTVTEPALGVFGATRRSAARNPRLAFAGHGMAMVTWMEVERDENLEVYVGGFLPATLLTRAEN</sequence>
<protein>
    <recommendedName>
        <fullName evidence="5">Exo-alpha-sialidase</fullName>
    </recommendedName>
</protein>
<dbReference type="EMBL" id="BAABRU010000036">
    <property type="protein sequence ID" value="GAA5531197.1"/>
    <property type="molecule type" value="Genomic_DNA"/>
</dbReference>
<gene>
    <name evidence="3" type="ORF">Hgul01_05022</name>
</gene>
<proteinExistence type="predicted"/>
<dbReference type="SUPFAM" id="SSF89372">
    <property type="entry name" value="Fucose-specific lectin"/>
    <property type="match status" value="1"/>
</dbReference>
<organism evidence="3 4">
    <name type="scientific">Herpetosiphon gulosus</name>
    <dbReference type="NCBI Taxonomy" id="1973496"/>
    <lineage>
        <taxon>Bacteria</taxon>
        <taxon>Bacillati</taxon>
        <taxon>Chloroflexota</taxon>
        <taxon>Chloroflexia</taxon>
        <taxon>Herpetosiphonales</taxon>
        <taxon>Herpetosiphonaceae</taxon>
        <taxon>Herpetosiphon</taxon>
    </lineage>
</organism>
<feature type="signal peptide" evidence="2">
    <location>
        <begin position="1"/>
        <end position="21"/>
    </location>
</feature>
<feature type="chain" id="PRO_5046100408" description="Exo-alpha-sialidase" evidence="2">
    <location>
        <begin position="22"/>
        <end position="532"/>
    </location>
</feature>
<dbReference type="Proteomes" id="UP001428290">
    <property type="component" value="Unassembled WGS sequence"/>
</dbReference>
<comment type="caution">
    <text evidence="3">The sequence shown here is derived from an EMBL/GenBank/DDBJ whole genome shotgun (WGS) entry which is preliminary data.</text>
</comment>